<evidence type="ECO:0000256" key="4">
    <source>
        <dbReference type="ARBA" id="ARBA00022723"/>
    </source>
</evidence>
<evidence type="ECO:0000256" key="3">
    <source>
        <dbReference type="ARBA" id="ARBA00022679"/>
    </source>
</evidence>
<evidence type="ECO:0000313" key="6">
    <source>
        <dbReference type="EMBL" id="MQX08493.1"/>
    </source>
</evidence>
<dbReference type="RefSeq" id="WP_014328656.1">
    <property type="nucleotide sequence ID" value="NZ_BJNI01000005.1"/>
</dbReference>
<keyword evidence="3" id="KW-0808">Transferase</keyword>
<reference evidence="6 7" key="1">
    <citation type="journal article" date="2013" name="Genome Biol.">
        <title>Comparative genomics of the core and accessory genomes of 48 Sinorhizobium strains comprising five genospecies.</title>
        <authorList>
            <person name="Sugawara M."/>
            <person name="Epstein B."/>
            <person name="Badgley B.D."/>
            <person name="Unno T."/>
            <person name="Xu L."/>
            <person name="Reese J."/>
            <person name="Gyaneshwar P."/>
            <person name="Denny R."/>
            <person name="Mudge J."/>
            <person name="Bharti A.K."/>
            <person name="Farmer A.D."/>
            <person name="May G.D."/>
            <person name="Woodward J.E."/>
            <person name="Medigue C."/>
            <person name="Vallenet D."/>
            <person name="Lajus A."/>
            <person name="Rouy Z."/>
            <person name="Martinez-Vaz B."/>
            <person name="Tiffin P."/>
            <person name="Young N.D."/>
            <person name="Sadowsky M.J."/>
        </authorList>
    </citation>
    <scope>NUCLEOTIDE SEQUENCE [LARGE SCALE GENOMIC DNA]</scope>
    <source>
        <strain evidence="6 7">USDA205</strain>
    </source>
</reference>
<dbReference type="EMBL" id="WISZ01000084">
    <property type="protein sequence ID" value="MQX08493.1"/>
    <property type="molecule type" value="Genomic_DNA"/>
</dbReference>
<keyword evidence="2" id="KW-0104">Cadmium</keyword>
<protein>
    <recommendedName>
        <fullName evidence="1">glutathione gamma-glutamylcysteinyltransferase</fullName>
        <ecNumber evidence="1">2.3.2.15</ecNumber>
    </recommendedName>
</protein>
<gene>
    <name evidence="6" type="ORF">GHK48_09400</name>
</gene>
<keyword evidence="4" id="KW-0479">Metal-binding</keyword>
<dbReference type="Gene3D" id="3.90.70.30">
    <property type="entry name" value="Phytochelatin synthase, N-terminal domain"/>
    <property type="match status" value="1"/>
</dbReference>
<accession>A0A844A686</accession>
<dbReference type="GO" id="GO:0010273">
    <property type="term" value="P:detoxification of copper ion"/>
    <property type="evidence" value="ECO:0007669"/>
    <property type="project" value="TreeGrafter"/>
</dbReference>
<dbReference type="EC" id="2.3.2.15" evidence="1"/>
<dbReference type="Pfam" id="PF05023">
    <property type="entry name" value="Phytochelatin"/>
    <property type="match status" value="1"/>
</dbReference>
<dbReference type="GO" id="GO:0046872">
    <property type="term" value="F:metal ion binding"/>
    <property type="evidence" value="ECO:0007669"/>
    <property type="project" value="UniProtKB-KW"/>
</dbReference>
<dbReference type="GeneID" id="48973380"/>
<dbReference type="InterPro" id="IPR040409">
    <property type="entry name" value="PCS-like"/>
</dbReference>
<dbReference type="AlphaFoldDB" id="A0A844A686"/>
<dbReference type="SUPFAM" id="SSF54001">
    <property type="entry name" value="Cysteine proteinases"/>
    <property type="match status" value="1"/>
</dbReference>
<dbReference type="InterPro" id="IPR038156">
    <property type="entry name" value="PCS_N_sf"/>
</dbReference>
<dbReference type="PANTHER" id="PTHR33447:SF2">
    <property type="entry name" value="GLUTATHIONE GAMMA-GLUTAMYLCYSTEINYLTRANSFERASE"/>
    <property type="match status" value="1"/>
</dbReference>
<dbReference type="PROSITE" id="PS51443">
    <property type="entry name" value="PCS"/>
    <property type="match status" value="1"/>
</dbReference>
<evidence type="ECO:0000313" key="7">
    <source>
        <dbReference type="Proteomes" id="UP000466694"/>
    </source>
</evidence>
<feature type="domain" description="Peptidase C83" evidence="5">
    <location>
        <begin position="1"/>
        <end position="219"/>
    </location>
</feature>
<name>A0A844A686_RHIFR</name>
<proteinExistence type="predicted"/>
<dbReference type="PANTHER" id="PTHR33447">
    <property type="entry name" value="GLUTATHIONE GAMMA-GLUTAMYLCYSTEINYLTRANSFERASE"/>
    <property type="match status" value="1"/>
</dbReference>
<dbReference type="GO" id="GO:0098849">
    <property type="term" value="P:cellular detoxification of cadmium ion"/>
    <property type="evidence" value="ECO:0007669"/>
    <property type="project" value="TreeGrafter"/>
</dbReference>
<sequence>MRRGRLVGTAIGLAVAVALGGAYALRPAEVSPAAIRASVEQSPELLDSAWGLPAASSYGQSLTWQANGSFCGPASIANVFRSIGEEETSEAEVLEGTGWCRLGFCWMGLTLDELAEVARAKTERKVTVLRDLTPDEFQRHLRASNDPSKRYIVNFSREAIFGAGVGHHSPIGGYLEAEDLVFVLDVNERFKPWLVPREKLYSAVDTLDGDHKRGLLLIE</sequence>
<dbReference type="GO" id="GO:0046938">
    <property type="term" value="P:phytochelatin biosynthetic process"/>
    <property type="evidence" value="ECO:0007669"/>
    <property type="project" value="InterPro"/>
</dbReference>
<dbReference type="InterPro" id="IPR038765">
    <property type="entry name" value="Papain-like_cys_pep_sf"/>
</dbReference>
<comment type="caution">
    <text evidence="6">The sequence shown here is derived from an EMBL/GenBank/DDBJ whole genome shotgun (WGS) entry which is preliminary data.</text>
</comment>
<dbReference type="GO" id="GO:0016756">
    <property type="term" value="F:glutathione gamma-glutamylcysteinyltransferase activity"/>
    <property type="evidence" value="ECO:0007669"/>
    <property type="project" value="UniProtKB-EC"/>
</dbReference>
<evidence type="ECO:0000256" key="2">
    <source>
        <dbReference type="ARBA" id="ARBA00022539"/>
    </source>
</evidence>
<organism evidence="6 7">
    <name type="scientific">Rhizobium fredii</name>
    <name type="common">Sinorhizobium fredii</name>
    <dbReference type="NCBI Taxonomy" id="380"/>
    <lineage>
        <taxon>Bacteria</taxon>
        <taxon>Pseudomonadati</taxon>
        <taxon>Pseudomonadota</taxon>
        <taxon>Alphaproteobacteria</taxon>
        <taxon>Hyphomicrobiales</taxon>
        <taxon>Rhizobiaceae</taxon>
        <taxon>Sinorhizobium/Ensifer group</taxon>
        <taxon>Sinorhizobium</taxon>
    </lineage>
</organism>
<dbReference type="Proteomes" id="UP000466694">
    <property type="component" value="Unassembled WGS sequence"/>
</dbReference>
<evidence type="ECO:0000256" key="1">
    <source>
        <dbReference type="ARBA" id="ARBA00012468"/>
    </source>
</evidence>
<evidence type="ECO:0000259" key="5">
    <source>
        <dbReference type="PROSITE" id="PS51443"/>
    </source>
</evidence>
<dbReference type="InterPro" id="IPR007719">
    <property type="entry name" value="PCS_N"/>
</dbReference>